<dbReference type="EMBL" id="CAJNOC010003382">
    <property type="protein sequence ID" value="CAF0980189.1"/>
    <property type="molecule type" value="Genomic_DNA"/>
</dbReference>
<keyword evidence="1" id="KW-0862">Zinc</keyword>
<dbReference type="OrthoDB" id="10004641at2759"/>
<keyword evidence="4" id="KW-1185">Reference proteome</keyword>
<proteinExistence type="predicted"/>
<dbReference type="Proteomes" id="UP000663879">
    <property type="component" value="Unassembled WGS sequence"/>
</dbReference>
<accession>A0A814F2N1</accession>
<sequence length="183" mass="21166">MCRKVKDIKKEEIERLREKYTDVINGKIELNIHKISNFVNLVIPTLAEQFKDQALVRYLCLFSNCIPQKKSFKTKQKFVQHLCLKHAHQLPGQGLFLLSNDKSIQYGGFKCDNCSKIYTRKDHFQRHKSLICLTKQSTKPNKNQKKQQVIEASNSTITLDESFASCRLVDISLDESSVICLDD</sequence>
<keyword evidence="1" id="KW-0479">Metal-binding</keyword>
<evidence type="ECO:0000313" key="3">
    <source>
        <dbReference type="EMBL" id="CAF0980189.1"/>
    </source>
</evidence>
<evidence type="ECO:0000259" key="2">
    <source>
        <dbReference type="PROSITE" id="PS50157"/>
    </source>
</evidence>
<reference evidence="3" key="1">
    <citation type="submission" date="2021-02" db="EMBL/GenBank/DDBJ databases">
        <authorList>
            <person name="Nowell W R."/>
        </authorList>
    </citation>
    <scope>NUCLEOTIDE SEQUENCE</scope>
    <source>
        <strain evidence="3">Ploen Becks lab</strain>
    </source>
</reference>
<dbReference type="AlphaFoldDB" id="A0A814F2N1"/>
<protein>
    <recommendedName>
        <fullName evidence="2">C2H2-type domain-containing protein</fullName>
    </recommendedName>
</protein>
<feature type="domain" description="C2H2-type" evidence="2">
    <location>
        <begin position="109"/>
        <end position="140"/>
    </location>
</feature>
<dbReference type="InterPro" id="IPR013087">
    <property type="entry name" value="Znf_C2H2_type"/>
</dbReference>
<evidence type="ECO:0000256" key="1">
    <source>
        <dbReference type="PROSITE-ProRule" id="PRU00042"/>
    </source>
</evidence>
<comment type="caution">
    <text evidence="3">The sequence shown here is derived from an EMBL/GenBank/DDBJ whole genome shotgun (WGS) entry which is preliminary data.</text>
</comment>
<keyword evidence="1" id="KW-0863">Zinc-finger</keyword>
<organism evidence="3 4">
    <name type="scientific">Brachionus calyciflorus</name>
    <dbReference type="NCBI Taxonomy" id="104777"/>
    <lineage>
        <taxon>Eukaryota</taxon>
        <taxon>Metazoa</taxon>
        <taxon>Spiralia</taxon>
        <taxon>Gnathifera</taxon>
        <taxon>Rotifera</taxon>
        <taxon>Eurotatoria</taxon>
        <taxon>Monogononta</taxon>
        <taxon>Pseudotrocha</taxon>
        <taxon>Ploima</taxon>
        <taxon>Brachionidae</taxon>
        <taxon>Brachionus</taxon>
    </lineage>
</organism>
<dbReference type="GO" id="GO:0008270">
    <property type="term" value="F:zinc ion binding"/>
    <property type="evidence" value="ECO:0007669"/>
    <property type="project" value="UniProtKB-KW"/>
</dbReference>
<evidence type="ECO:0000313" key="4">
    <source>
        <dbReference type="Proteomes" id="UP000663879"/>
    </source>
</evidence>
<name>A0A814F2N1_9BILA</name>
<gene>
    <name evidence="3" type="ORF">OXX778_LOCUS15374</name>
</gene>
<dbReference type="PROSITE" id="PS50157">
    <property type="entry name" value="ZINC_FINGER_C2H2_2"/>
    <property type="match status" value="1"/>
</dbReference>